<accession>A0A1G1L0Z2</accession>
<reference evidence="3 4" key="1">
    <citation type="journal article" date="2016" name="Nat. Commun.">
        <title>Thousands of microbial genomes shed light on interconnected biogeochemical processes in an aquifer system.</title>
        <authorList>
            <person name="Anantharaman K."/>
            <person name="Brown C.T."/>
            <person name="Hug L.A."/>
            <person name="Sharon I."/>
            <person name="Castelle C.J."/>
            <person name="Probst A.J."/>
            <person name="Thomas B.C."/>
            <person name="Singh A."/>
            <person name="Wilkins M.J."/>
            <person name="Karaoz U."/>
            <person name="Brodie E.L."/>
            <person name="Williams K.H."/>
            <person name="Hubbard S.S."/>
            <person name="Banfield J.F."/>
        </authorList>
    </citation>
    <scope>NUCLEOTIDE SEQUENCE [LARGE SCALE GENOMIC DNA]</scope>
</reference>
<evidence type="ECO:0000256" key="1">
    <source>
        <dbReference type="SAM" id="MobiDB-lite"/>
    </source>
</evidence>
<feature type="compositionally biased region" description="Basic and acidic residues" evidence="1">
    <location>
        <begin position="208"/>
        <end position="218"/>
    </location>
</feature>
<dbReference type="Proteomes" id="UP000178187">
    <property type="component" value="Unassembled WGS sequence"/>
</dbReference>
<comment type="caution">
    <text evidence="3">The sequence shown here is derived from an EMBL/GenBank/DDBJ whole genome shotgun (WGS) entry which is preliminary data.</text>
</comment>
<feature type="region of interest" description="Disordered" evidence="1">
    <location>
        <begin position="171"/>
        <end position="227"/>
    </location>
</feature>
<keyword evidence="2" id="KW-1133">Transmembrane helix</keyword>
<gene>
    <name evidence="3" type="ORF">A3G33_01200</name>
</gene>
<name>A0A1G1L0Z2_9BACT</name>
<keyword evidence="2" id="KW-0812">Transmembrane</keyword>
<feature type="compositionally biased region" description="Basic and acidic residues" evidence="1">
    <location>
        <begin position="239"/>
        <end position="256"/>
    </location>
</feature>
<proteinExistence type="predicted"/>
<organism evidence="3 4">
    <name type="scientific">Candidatus Danuiimicrobium aquiferis</name>
    <dbReference type="NCBI Taxonomy" id="1801832"/>
    <lineage>
        <taxon>Bacteria</taxon>
        <taxon>Pseudomonadati</taxon>
        <taxon>Candidatus Omnitrophota</taxon>
        <taxon>Candidatus Danuiimicrobium</taxon>
    </lineage>
</organism>
<keyword evidence="2" id="KW-0472">Membrane</keyword>
<dbReference type="AlphaFoldDB" id="A0A1G1L0Z2"/>
<evidence type="ECO:0000313" key="3">
    <source>
        <dbReference type="EMBL" id="OGW98804.1"/>
    </source>
</evidence>
<protein>
    <recommendedName>
        <fullName evidence="5">DUF5666 domain-containing protein</fullName>
    </recommendedName>
</protein>
<evidence type="ECO:0008006" key="5">
    <source>
        <dbReference type="Google" id="ProtNLM"/>
    </source>
</evidence>
<evidence type="ECO:0000313" key="4">
    <source>
        <dbReference type="Proteomes" id="UP000178187"/>
    </source>
</evidence>
<evidence type="ECO:0000256" key="2">
    <source>
        <dbReference type="SAM" id="Phobius"/>
    </source>
</evidence>
<feature type="region of interest" description="Disordered" evidence="1">
    <location>
        <begin position="239"/>
        <end position="266"/>
    </location>
</feature>
<feature type="transmembrane region" description="Helical" evidence="2">
    <location>
        <begin position="12"/>
        <end position="32"/>
    </location>
</feature>
<sequence length="340" mass="36940">MNQYRKWICKIAPVTCFFFIFIEVISPVIVFAQTAEISGQIIEIKPSGKKQFELTVQTEKGKEKFFVDLSTQVQGVILAKDIKVGQEIVVSSRTGGTSGVKGVRGMKSPFGDMASSTKRMLGLPDIPNVPNIPNIPGAPRIPKIPNVPKGPPLTPKAPVIPTIPAGVSMGLSSQAPVEKEQELNQSAQQAEMPAPNAEMNQTQAPQMAKKETQPEEKAAPPTAQDFLMGEAVKMKKTKIEENENAPEKKSAEEKSSDNSIPEKSLMPETVTGKVIDLKKTENGIEIKLAGKKGSEEKIVLPPEEQVQKMMTFKDLQTKMKITLQVSEGAKGKVVNQIVVA</sequence>
<dbReference type="EMBL" id="MHFR01000028">
    <property type="protein sequence ID" value="OGW98804.1"/>
    <property type="molecule type" value="Genomic_DNA"/>
</dbReference>